<evidence type="ECO:0000256" key="6">
    <source>
        <dbReference type="ARBA" id="ARBA00022825"/>
    </source>
</evidence>
<dbReference type="GeneID" id="117549599"/>
<dbReference type="RefSeq" id="XP_034077520.1">
    <property type="nucleotide sequence ID" value="XM_034221629.1"/>
</dbReference>
<keyword evidence="4" id="KW-0222">Digestion</keyword>
<protein>
    <recommendedName>
        <fullName evidence="10">trypsin</fullName>
        <ecNumber evidence="10">3.4.21.4</ecNumber>
    </recommendedName>
</protein>
<dbReference type="GO" id="GO:0007586">
    <property type="term" value="P:digestion"/>
    <property type="evidence" value="ECO:0007669"/>
    <property type="project" value="UniProtKB-KW"/>
</dbReference>
<dbReference type="InterPro" id="IPR043504">
    <property type="entry name" value="Peptidase_S1_PA_chymotrypsin"/>
</dbReference>
<evidence type="ECO:0000256" key="2">
    <source>
        <dbReference type="ARBA" id="ARBA00022525"/>
    </source>
</evidence>
<feature type="domain" description="Peptidase S1" evidence="13">
    <location>
        <begin position="5"/>
        <end position="227"/>
    </location>
</feature>
<dbReference type="PROSITE" id="PS00134">
    <property type="entry name" value="TRYPSIN_HIS"/>
    <property type="match status" value="2"/>
</dbReference>
<keyword evidence="3 11" id="KW-0645">Protease</keyword>
<proteinExistence type="predicted"/>
<feature type="domain" description="Peptidase S1" evidence="13">
    <location>
        <begin position="323"/>
        <end position="545"/>
    </location>
</feature>
<keyword evidence="8" id="KW-1015">Disulfide bond</keyword>
<dbReference type="KEGG" id="gacu:117549599"/>
<dbReference type="EC" id="3.4.21.4" evidence="10"/>
<evidence type="ECO:0000256" key="4">
    <source>
        <dbReference type="ARBA" id="ARBA00022757"/>
    </source>
</evidence>
<gene>
    <name evidence="15" type="primary">LOC117549599</name>
</gene>
<dbReference type="GO" id="GO:0006508">
    <property type="term" value="P:proteolysis"/>
    <property type="evidence" value="ECO:0007669"/>
    <property type="project" value="UniProtKB-KW"/>
</dbReference>
<keyword evidence="5 11" id="KW-0378">Hydrolase</keyword>
<evidence type="ECO:0000256" key="7">
    <source>
        <dbReference type="ARBA" id="ARBA00023145"/>
    </source>
</evidence>
<dbReference type="SMART" id="SM00020">
    <property type="entry name" value="Tryp_SPc"/>
    <property type="match status" value="2"/>
</dbReference>
<evidence type="ECO:0000256" key="9">
    <source>
        <dbReference type="ARBA" id="ARBA00036320"/>
    </source>
</evidence>
<dbReference type="InterPro" id="IPR001254">
    <property type="entry name" value="Trypsin_dom"/>
</dbReference>
<dbReference type="InterPro" id="IPR033116">
    <property type="entry name" value="TRYPSIN_SER"/>
</dbReference>
<evidence type="ECO:0000256" key="10">
    <source>
        <dbReference type="ARBA" id="ARBA00038868"/>
    </source>
</evidence>
<evidence type="ECO:0000256" key="5">
    <source>
        <dbReference type="ARBA" id="ARBA00022801"/>
    </source>
</evidence>
<dbReference type="InterPro" id="IPR001314">
    <property type="entry name" value="Peptidase_S1A"/>
</dbReference>
<dbReference type="InterPro" id="IPR018114">
    <property type="entry name" value="TRYPSIN_HIS"/>
</dbReference>
<evidence type="ECO:0000313" key="14">
    <source>
        <dbReference type="Proteomes" id="UP000515161"/>
    </source>
</evidence>
<name>A0A6P8UY39_GYMAC</name>
<dbReference type="Gene3D" id="2.40.10.10">
    <property type="entry name" value="Trypsin-like serine proteases"/>
    <property type="match status" value="4"/>
</dbReference>
<dbReference type="AlphaFoldDB" id="A0A6P8UY39"/>
<dbReference type="GO" id="GO:0004252">
    <property type="term" value="F:serine-type endopeptidase activity"/>
    <property type="evidence" value="ECO:0007669"/>
    <property type="project" value="UniProtKB-EC"/>
</dbReference>
<dbReference type="InterPro" id="IPR009003">
    <property type="entry name" value="Peptidase_S1_PA"/>
</dbReference>
<keyword evidence="2" id="KW-0964">Secreted</keyword>
<organism evidence="14 15">
    <name type="scientific">Gymnodraco acuticeps</name>
    <name type="common">Antarctic dragonfish</name>
    <dbReference type="NCBI Taxonomy" id="8218"/>
    <lineage>
        <taxon>Eukaryota</taxon>
        <taxon>Metazoa</taxon>
        <taxon>Chordata</taxon>
        <taxon>Craniata</taxon>
        <taxon>Vertebrata</taxon>
        <taxon>Euteleostomi</taxon>
        <taxon>Actinopterygii</taxon>
        <taxon>Neopterygii</taxon>
        <taxon>Teleostei</taxon>
        <taxon>Neoteleostei</taxon>
        <taxon>Acanthomorphata</taxon>
        <taxon>Eupercaria</taxon>
        <taxon>Perciformes</taxon>
        <taxon>Notothenioidei</taxon>
        <taxon>Bathydraconidae</taxon>
        <taxon>Gymnodraco</taxon>
    </lineage>
</organism>
<dbReference type="PANTHER" id="PTHR24264:SF65">
    <property type="entry name" value="SRCR DOMAIN-CONTAINING PROTEIN"/>
    <property type="match status" value="1"/>
</dbReference>
<keyword evidence="12" id="KW-0812">Transmembrane</keyword>
<evidence type="ECO:0000313" key="15">
    <source>
        <dbReference type="RefSeq" id="XP_034077520.1"/>
    </source>
</evidence>
<keyword evidence="12" id="KW-1133">Transmembrane helix</keyword>
<dbReference type="FunFam" id="2.40.10.10:FF:000122">
    <property type="entry name" value="Chymotrypsin-like elastase family member 1"/>
    <property type="match status" value="2"/>
</dbReference>
<evidence type="ECO:0000259" key="13">
    <source>
        <dbReference type="PROSITE" id="PS50240"/>
    </source>
</evidence>
<accession>A0A6P8UY39</accession>
<comment type="subcellular location">
    <subcellularLocation>
        <location evidence="1">Secreted</location>
        <location evidence="1">Extracellular space</location>
    </subcellularLocation>
</comment>
<dbReference type="Pfam" id="PF00089">
    <property type="entry name" value="Trypsin"/>
    <property type="match status" value="2"/>
</dbReference>
<feature type="transmembrane region" description="Helical" evidence="12">
    <location>
        <begin position="298"/>
        <end position="319"/>
    </location>
</feature>
<keyword evidence="6 11" id="KW-0720">Serine protease</keyword>
<keyword evidence="7" id="KW-0865">Zymogen</keyword>
<evidence type="ECO:0000256" key="12">
    <source>
        <dbReference type="SAM" id="Phobius"/>
    </source>
</evidence>
<dbReference type="PRINTS" id="PR00722">
    <property type="entry name" value="CHYMOTRYPSIN"/>
</dbReference>
<evidence type="ECO:0000256" key="1">
    <source>
        <dbReference type="ARBA" id="ARBA00004239"/>
    </source>
</evidence>
<dbReference type="PROSITE" id="PS50240">
    <property type="entry name" value="TRYPSIN_DOM"/>
    <property type="match status" value="2"/>
</dbReference>
<dbReference type="GO" id="GO:0005615">
    <property type="term" value="C:extracellular space"/>
    <property type="evidence" value="ECO:0007669"/>
    <property type="project" value="TreeGrafter"/>
</dbReference>
<evidence type="ECO:0000256" key="8">
    <source>
        <dbReference type="ARBA" id="ARBA00023157"/>
    </source>
</evidence>
<comment type="catalytic activity">
    <reaction evidence="9">
        <text>Preferential cleavage: Arg-|-Xaa, Lys-|-Xaa.</text>
        <dbReference type="EC" id="3.4.21.4"/>
    </reaction>
</comment>
<reference evidence="15" key="1">
    <citation type="submission" date="2025-08" db="UniProtKB">
        <authorList>
            <consortium name="RefSeq"/>
        </authorList>
    </citation>
    <scope>IDENTIFICATION</scope>
</reference>
<dbReference type="OrthoDB" id="10012881at2759"/>
<dbReference type="CDD" id="cd00190">
    <property type="entry name" value="Tryp_SPc"/>
    <property type="match status" value="2"/>
</dbReference>
<dbReference type="PROSITE" id="PS00135">
    <property type="entry name" value="TRYPSIN_SER"/>
    <property type="match status" value="2"/>
</dbReference>
<keyword evidence="14" id="KW-1185">Reference proteome</keyword>
<dbReference type="FunFam" id="2.40.10.10:FF:000008">
    <property type="entry name" value="Cationic trypsin"/>
    <property type="match status" value="2"/>
</dbReference>
<evidence type="ECO:0000256" key="11">
    <source>
        <dbReference type="RuleBase" id="RU363034"/>
    </source>
</evidence>
<evidence type="ECO:0000256" key="3">
    <source>
        <dbReference type="ARBA" id="ARBA00022670"/>
    </source>
</evidence>
<dbReference type="InParanoid" id="A0A6P8UY39"/>
<keyword evidence="12" id="KW-0472">Membrane</keyword>
<dbReference type="SUPFAM" id="SSF50494">
    <property type="entry name" value="Trypsin-like serine proteases"/>
    <property type="match status" value="2"/>
</dbReference>
<dbReference type="Proteomes" id="UP000515161">
    <property type="component" value="Unplaced"/>
</dbReference>
<dbReference type="PANTHER" id="PTHR24264">
    <property type="entry name" value="TRYPSIN-RELATED"/>
    <property type="match status" value="1"/>
</dbReference>
<sequence length="548" mass="60935">MDDKIVGGFQCTAHSQPWQVSINLGYHFCGGSLINDQWIVSAAHCWQNPYSLIAILGDNHIWMNEGTEQFMSVDAIYWHQSYDYQTLDYDIMLMKLAHPVTVNQYVKPVALPKACPAAGDMCMVSGWGNIYTDQVFNPFYLQCVEIPILSHKDCDGSYPGMITDRMVCAGYLEGGKDSCQGDSGGPLVCNGELQGVVSWGQGCAQPNYPGVYTKVCSLTPWINDILSTYSPRPLYCRMNLTVPVLDRFFHDQDTRPDRRKQRMKKRKTVLMKTEIRVQVERGGVRRSFRGALHRSTSLSLMMIGLIVLALLGAAAAAPMDDKIVGGFQCTAHSQPWQVSINLGYHFCGGSLINDQWIVSAAHCWQNPYSLIAILGDNHIWMNEGTEQFMSVDAIYWHQSYDYQTLDYDIMLMKLAHPVTVNQYVKPVALPKACPAAGDMCMVSGWGNIYTDQVFNPFYLQCVEIPILSHKDCDGSYPGMITDRMVCAGYLEGGKDSCQGDSGGPLVCNGELQGVVSWGQGCAQPNYPGVYTKVCSLTPWINDILSTYS</sequence>
<dbReference type="InterPro" id="IPR050127">
    <property type="entry name" value="Serine_Proteases_S1"/>
</dbReference>